<comment type="cofactor">
    <cofactor evidence="1">
        <name>Cu(2+)</name>
        <dbReference type="ChEBI" id="CHEBI:29036"/>
    </cofactor>
</comment>
<dbReference type="RefSeq" id="XP_013404595.1">
    <property type="nucleotide sequence ID" value="XM_013549141.2"/>
</dbReference>
<dbReference type="InterPro" id="IPR036163">
    <property type="entry name" value="HMA_dom_sf"/>
</dbReference>
<dbReference type="InterPro" id="IPR024134">
    <property type="entry name" value="SOD_Cu/Zn_/chaperone"/>
</dbReference>
<evidence type="ECO:0000256" key="1">
    <source>
        <dbReference type="ARBA" id="ARBA00001973"/>
    </source>
</evidence>
<comment type="similarity">
    <text evidence="2">In the C-terminal section; belongs to the Cu-Zn superoxide dismutase family.</text>
</comment>
<dbReference type="PANTHER" id="PTHR10003">
    <property type="entry name" value="SUPEROXIDE DISMUTASE CU-ZN -RELATED"/>
    <property type="match status" value="1"/>
</dbReference>
<dbReference type="OrthoDB" id="666972at2759"/>
<proteinExistence type="inferred from homology"/>
<dbReference type="PROSITE" id="PS50846">
    <property type="entry name" value="HMA_2"/>
    <property type="match status" value="1"/>
</dbReference>
<organism evidence="5 6">
    <name type="scientific">Lingula anatina</name>
    <name type="common">Brachiopod</name>
    <name type="synonym">Lingula unguis</name>
    <dbReference type="NCBI Taxonomy" id="7574"/>
    <lineage>
        <taxon>Eukaryota</taxon>
        <taxon>Metazoa</taxon>
        <taxon>Spiralia</taxon>
        <taxon>Lophotrochozoa</taxon>
        <taxon>Brachiopoda</taxon>
        <taxon>Linguliformea</taxon>
        <taxon>Lingulata</taxon>
        <taxon>Lingulida</taxon>
        <taxon>Linguloidea</taxon>
        <taxon>Lingulidae</taxon>
        <taxon>Lingula</taxon>
    </lineage>
</organism>
<dbReference type="Pfam" id="PF00403">
    <property type="entry name" value="HMA"/>
    <property type="match status" value="1"/>
</dbReference>
<dbReference type="InterPro" id="IPR006121">
    <property type="entry name" value="HMA_dom"/>
</dbReference>
<dbReference type="AlphaFoldDB" id="A0A1S3J2G6"/>
<dbReference type="RefSeq" id="XP_013404596.1">
    <property type="nucleotide sequence ID" value="XM_013549142.1"/>
</dbReference>
<gene>
    <name evidence="6 7" type="primary">LOC106169621</name>
</gene>
<dbReference type="Proteomes" id="UP000085678">
    <property type="component" value="Unplaced"/>
</dbReference>
<dbReference type="Pfam" id="PF00080">
    <property type="entry name" value="Sod_Cu"/>
    <property type="match status" value="1"/>
</dbReference>
<name>A0A1S3J2G6_LINAN</name>
<dbReference type="CDD" id="cd00371">
    <property type="entry name" value="HMA"/>
    <property type="match status" value="1"/>
</dbReference>
<dbReference type="InterPro" id="IPR036423">
    <property type="entry name" value="SOD-like_Cu/Zn_dom_sf"/>
</dbReference>
<dbReference type="GeneID" id="106169621"/>
<protein>
    <recommendedName>
        <fullName evidence="3">Superoxide dismutase copper chaperone</fullName>
    </recommendedName>
</protein>
<dbReference type="GO" id="GO:0006801">
    <property type="term" value="P:superoxide metabolic process"/>
    <property type="evidence" value="ECO:0007669"/>
    <property type="project" value="InterPro"/>
</dbReference>
<evidence type="ECO:0000259" key="4">
    <source>
        <dbReference type="PROSITE" id="PS50846"/>
    </source>
</evidence>
<reference evidence="6 7" key="1">
    <citation type="submission" date="2025-04" db="UniProtKB">
        <authorList>
            <consortium name="RefSeq"/>
        </authorList>
    </citation>
    <scope>IDENTIFICATION</scope>
    <source>
        <tissue evidence="6 7">Gonads</tissue>
    </source>
</reference>
<dbReference type="SUPFAM" id="SSF55008">
    <property type="entry name" value="HMA, heavy metal-associated domain"/>
    <property type="match status" value="1"/>
</dbReference>
<dbReference type="InterPro" id="IPR001424">
    <property type="entry name" value="SOD_Cu_Zn_dom"/>
</dbReference>
<evidence type="ECO:0000313" key="5">
    <source>
        <dbReference type="Proteomes" id="UP000085678"/>
    </source>
</evidence>
<accession>A0A1S3J2G6</accession>
<evidence type="ECO:0000313" key="7">
    <source>
        <dbReference type="RefSeq" id="XP_013404596.1"/>
    </source>
</evidence>
<dbReference type="FunFam" id="2.60.40.200:FF:000006">
    <property type="entry name" value="Copper chaperone for superoxide dismutase"/>
    <property type="match status" value="1"/>
</dbReference>
<dbReference type="GO" id="GO:0005507">
    <property type="term" value="F:copper ion binding"/>
    <property type="evidence" value="ECO:0007669"/>
    <property type="project" value="InterPro"/>
</dbReference>
<evidence type="ECO:0000256" key="2">
    <source>
        <dbReference type="ARBA" id="ARBA00025798"/>
    </source>
</evidence>
<dbReference type="SUPFAM" id="SSF49329">
    <property type="entry name" value="Cu,Zn superoxide dismutase-like"/>
    <property type="match status" value="1"/>
</dbReference>
<feature type="domain" description="HMA" evidence="4">
    <location>
        <begin position="1"/>
        <end position="55"/>
    </location>
</feature>
<keyword evidence="5" id="KW-1185">Reference proteome</keyword>
<evidence type="ECO:0000256" key="3">
    <source>
        <dbReference type="ARBA" id="ARBA00032899"/>
    </source>
</evidence>
<dbReference type="Gene3D" id="2.60.40.200">
    <property type="entry name" value="Superoxide dismutase, copper/zinc binding domain"/>
    <property type="match status" value="1"/>
</dbReference>
<sequence length="237" mass="25333">MTCQKCVDEIKKNLNNVKGIQSLEINLEKEQVIVETSLPSEEVKQLLEQSGKRAVIMGYGSGSVSQHLGAAVAMIEGPVSVKGVTRLVQIDENKCVIDGTLDGLTPGKNQLSIHELGDISLGCESCGKIYNPPNSSDKKPIGDLGQVLADETGRAVFRMESDKIKVWDVIGRSMIIAGAKASVLSRMGCGIIARSAGLFQNSKKICACDGVVLWDERDVPIAGAERSTKAAHRIGEN</sequence>
<dbReference type="Gene3D" id="3.30.70.100">
    <property type="match status" value="1"/>
</dbReference>
<evidence type="ECO:0000313" key="6">
    <source>
        <dbReference type="RefSeq" id="XP_013404595.1"/>
    </source>
</evidence>